<evidence type="ECO:0008006" key="2">
    <source>
        <dbReference type="Google" id="ProtNLM"/>
    </source>
</evidence>
<dbReference type="PANTHER" id="PTHR35279">
    <property type="match status" value="1"/>
</dbReference>
<accession>A0A0F9C979</accession>
<protein>
    <recommendedName>
        <fullName evidence="2">Glycosyl hydrolase family 32 N-terminal domain-containing protein</fullName>
    </recommendedName>
</protein>
<dbReference type="SUPFAM" id="SSF75005">
    <property type="entry name" value="Arabinanase/levansucrase/invertase"/>
    <property type="match status" value="1"/>
</dbReference>
<dbReference type="AlphaFoldDB" id="A0A0F9C979"/>
<dbReference type="PANTHER" id="PTHR35279:SF1">
    <property type="entry name" value="ARABINANASE_LEVANSUCRASE_INVERTASE"/>
    <property type="match status" value="1"/>
</dbReference>
<name>A0A0F9C979_9ZZZZ</name>
<comment type="caution">
    <text evidence="1">The sequence shown here is derived from an EMBL/GenBank/DDBJ whole genome shotgun (WGS) entry which is preliminary data.</text>
</comment>
<dbReference type="EMBL" id="LAZR01034210">
    <property type="protein sequence ID" value="KKL45938.1"/>
    <property type="molecule type" value="Genomic_DNA"/>
</dbReference>
<proteinExistence type="predicted"/>
<evidence type="ECO:0000313" key="1">
    <source>
        <dbReference type="EMBL" id="KKL45938.1"/>
    </source>
</evidence>
<gene>
    <name evidence="1" type="ORF">LCGC14_2350620</name>
</gene>
<dbReference type="Gene3D" id="2.115.10.20">
    <property type="entry name" value="Glycosyl hydrolase domain, family 43"/>
    <property type="match status" value="2"/>
</dbReference>
<sequence length="311" mass="36349">MTWIKKGLIFKPSGKNEYFKSHASIPVVNQVDNDVMRIYFSSRDNSNRSLPTFIEVEADNPKNILYIHNEPILPLGKLGTFDDSGIMPSWIVNVNNKKYLYYIGWNPQITVSYRLSIGLAISEDGGLNFQKYSEGPICDRSIEEPFFNTAPCVIKEDRIWKMWYVSCTSWKIISRRPEPRYHIKYAESEDGIHWGKKGIVCIDFSYAEEAIGRPCVYLENNLYKMIYCYRSLKDYRTNSKRSYKFGYAESKDGLTWQKFHNKLGFEISKSGWDSEMVEYCYVLDYKNLKYLFYNGNKFGKTGFGYAILDKS</sequence>
<reference evidence="1" key="1">
    <citation type="journal article" date="2015" name="Nature">
        <title>Complex archaea that bridge the gap between prokaryotes and eukaryotes.</title>
        <authorList>
            <person name="Spang A."/>
            <person name="Saw J.H."/>
            <person name="Jorgensen S.L."/>
            <person name="Zaremba-Niedzwiedzka K."/>
            <person name="Martijn J."/>
            <person name="Lind A.E."/>
            <person name="van Eijk R."/>
            <person name="Schleper C."/>
            <person name="Guy L."/>
            <person name="Ettema T.J."/>
        </authorList>
    </citation>
    <scope>NUCLEOTIDE SEQUENCE</scope>
</reference>
<dbReference type="InterPro" id="IPR023296">
    <property type="entry name" value="Glyco_hydro_beta-prop_sf"/>
</dbReference>
<organism evidence="1">
    <name type="scientific">marine sediment metagenome</name>
    <dbReference type="NCBI Taxonomy" id="412755"/>
    <lineage>
        <taxon>unclassified sequences</taxon>
        <taxon>metagenomes</taxon>
        <taxon>ecological metagenomes</taxon>
    </lineage>
</organism>